<name>A0A9D1A4A5_9FIRM</name>
<comment type="caution">
    <text evidence="1">The sequence shown here is derived from an EMBL/GenBank/DDBJ whole genome shotgun (WGS) entry which is preliminary data.</text>
</comment>
<reference evidence="1" key="1">
    <citation type="submission" date="2020-10" db="EMBL/GenBank/DDBJ databases">
        <authorList>
            <person name="Gilroy R."/>
        </authorList>
    </citation>
    <scope>NUCLEOTIDE SEQUENCE</scope>
    <source>
        <strain evidence="1">CHK180-2868</strain>
    </source>
</reference>
<dbReference type="Proteomes" id="UP000824250">
    <property type="component" value="Unassembled WGS sequence"/>
</dbReference>
<organism evidence="1 2">
    <name type="scientific">Candidatus Copromonas faecavium</name>
    <name type="common">nom. illeg.</name>
    <dbReference type="NCBI Taxonomy" id="2840740"/>
    <lineage>
        <taxon>Bacteria</taxon>
        <taxon>Bacillati</taxon>
        <taxon>Bacillota</taxon>
        <taxon>Clostridia</taxon>
        <taxon>Lachnospirales</taxon>
        <taxon>Lachnospiraceae</taxon>
        <taxon>Candidatus Copromonas (nom. illeg.)</taxon>
    </lineage>
</organism>
<proteinExistence type="predicted"/>
<evidence type="ECO:0000313" key="2">
    <source>
        <dbReference type="Proteomes" id="UP000824250"/>
    </source>
</evidence>
<reference evidence="1" key="2">
    <citation type="journal article" date="2021" name="PeerJ">
        <title>Extensive microbial diversity within the chicken gut microbiome revealed by metagenomics and culture.</title>
        <authorList>
            <person name="Gilroy R."/>
            <person name="Ravi A."/>
            <person name="Getino M."/>
            <person name="Pursley I."/>
            <person name="Horton D.L."/>
            <person name="Alikhan N.F."/>
            <person name="Baker D."/>
            <person name="Gharbi K."/>
            <person name="Hall N."/>
            <person name="Watson M."/>
            <person name="Adriaenssens E.M."/>
            <person name="Foster-Nyarko E."/>
            <person name="Jarju S."/>
            <person name="Secka A."/>
            <person name="Antonio M."/>
            <person name="Oren A."/>
            <person name="Chaudhuri R.R."/>
            <person name="La Ragione R."/>
            <person name="Hildebrand F."/>
            <person name="Pallen M.J."/>
        </authorList>
    </citation>
    <scope>NUCLEOTIDE SEQUENCE</scope>
    <source>
        <strain evidence="1">CHK180-2868</strain>
    </source>
</reference>
<dbReference type="EMBL" id="DVGC01000041">
    <property type="protein sequence ID" value="HIR05779.1"/>
    <property type="molecule type" value="Genomic_DNA"/>
</dbReference>
<protein>
    <submittedName>
        <fullName evidence="1">Uncharacterized protein</fullName>
    </submittedName>
</protein>
<sequence>MDLRDIKVYLSHQTPTEKFEVKRVYPYYVYVDGKATGKIQGYTYLVKDPFLCEQLRVKVDGEEPEEIQKGLAKRETVFVSFENARIRLSEIDGTIRQTIVASSVTRVG</sequence>
<accession>A0A9D1A4A5</accession>
<dbReference type="AlphaFoldDB" id="A0A9D1A4A5"/>
<gene>
    <name evidence="1" type="ORF">IAB28_07415</name>
</gene>
<evidence type="ECO:0000313" key="1">
    <source>
        <dbReference type="EMBL" id="HIR05779.1"/>
    </source>
</evidence>